<dbReference type="RefSeq" id="WP_353543953.1">
    <property type="nucleotide sequence ID" value="NZ_BAABRN010000079.1"/>
</dbReference>
<dbReference type="EMBL" id="BAABRN010000079">
    <property type="protein sequence ID" value="GAA5503987.1"/>
    <property type="molecule type" value="Genomic_DNA"/>
</dbReference>
<keyword evidence="4" id="KW-0046">Antibiotic resistance</keyword>
<dbReference type="SUPFAM" id="SSF110710">
    <property type="entry name" value="TTHA0583/YokD-like"/>
    <property type="match status" value="1"/>
</dbReference>
<evidence type="ECO:0000313" key="5">
    <source>
        <dbReference type="EMBL" id="GAA5503987.1"/>
    </source>
</evidence>
<comment type="catalytic activity">
    <reaction evidence="4">
        <text>a 2-deoxystreptamine antibiotic + acetyl-CoA = an N(3)-acetyl-2-deoxystreptamine antibiotic + CoA + H(+)</text>
        <dbReference type="Rhea" id="RHEA:12665"/>
        <dbReference type="ChEBI" id="CHEBI:15378"/>
        <dbReference type="ChEBI" id="CHEBI:57287"/>
        <dbReference type="ChEBI" id="CHEBI:57288"/>
        <dbReference type="ChEBI" id="CHEBI:57921"/>
        <dbReference type="ChEBI" id="CHEBI:77452"/>
        <dbReference type="EC" id="2.3.1.81"/>
    </reaction>
</comment>
<dbReference type="PANTHER" id="PTHR11104:SF0">
    <property type="entry name" value="SPBETA PROPHAGE-DERIVED AMINOGLYCOSIDE N(3')-ACETYLTRANSFERASE-LIKE PROTEIN YOKD"/>
    <property type="match status" value="1"/>
</dbReference>
<reference evidence="5 6" key="1">
    <citation type="submission" date="2024-02" db="EMBL/GenBank/DDBJ databases">
        <title>Deinococcus xinjiangensis NBRC 107630.</title>
        <authorList>
            <person name="Ichikawa N."/>
            <person name="Katano-Makiyama Y."/>
            <person name="Hidaka K."/>
        </authorList>
    </citation>
    <scope>NUCLEOTIDE SEQUENCE [LARGE SCALE GENOMIC DNA]</scope>
    <source>
        <strain evidence="5 6">NBRC 107630</strain>
    </source>
</reference>
<dbReference type="Pfam" id="PF02522">
    <property type="entry name" value="Antibiotic_NAT"/>
    <property type="match status" value="1"/>
</dbReference>
<evidence type="ECO:0000256" key="2">
    <source>
        <dbReference type="ARBA" id="ARBA00022679"/>
    </source>
</evidence>
<comment type="similarity">
    <text evidence="1 4">Belongs to the antibiotic N-acetyltransferase family.</text>
</comment>
<protein>
    <recommendedName>
        <fullName evidence="4">Aminoglycoside N(3)-acetyltransferase</fullName>
        <ecNumber evidence="4">2.3.1.-</ecNumber>
    </recommendedName>
</protein>
<dbReference type="InterPro" id="IPR003679">
    <property type="entry name" value="Amioglycoside_AcTrfase"/>
</dbReference>
<evidence type="ECO:0000313" key="6">
    <source>
        <dbReference type="Proteomes" id="UP001458946"/>
    </source>
</evidence>
<dbReference type="Proteomes" id="UP001458946">
    <property type="component" value="Unassembled WGS sequence"/>
</dbReference>
<proteinExistence type="inferred from homology"/>
<accession>A0ABP9VFI6</accession>
<keyword evidence="3 4" id="KW-0012">Acyltransferase</keyword>
<gene>
    <name evidence="5" type="primary">yokD_2</name>
    <name evidence="5" type="ORF">Dxin01_03755</name>
</gene>
<dbReference type="PANTHER" id="PTHR11104">
    <property type="entry name" value="AMINOGLYCOSIDE N3-ACETYLTRANSFERASE"/>
    <property type="match status" value="1"/>
</dbReference>
<keyword evidence="6" id="KW-1185">Reference proteome</keyword>
<evidence type="ECO:0000256" key="4">
    <source>
        <dbReference type="RuleBase" id="RU365031"/>
    </source>
</evidence>
<keyword evidence="2 4" id="KW-0808">Transferase</keyword>
<comment type="caution">
    <text evidence="5">The sequence shown here is derived from an EMBL/GenBank/DDBJ whole genome shotgun (WGS) entry which is preliminary data.</text>
</comment>
<organism evidence="5 6">
    <name type="scientific">Deinococcus xinjiangensis</name>
    <dbReference type="NCBI Taxonomy" id="457454"/>
    <lineage>
        <taxon>Bacteria</taxon>
        <taxon>Thermotogati</taxon>
        <taxon>Deinococcota</taxon>
        <taxon>Deinococci</taxon>
        <taxon>Deinococcales</taxon>
        <taxon>Deinococcaceae</taxon>
        <taxon>Deinococcus</taxon>
    </lineage>
</organism>
<name>A0ABP9VFI6_9DEIO</name>
<dbReference type="InterPro" id="IPR028345">
    <property type="entry name" value="Antibiotic_NAT-like"/>
</dbReference>
<sequence length="264" mass="28273">MSEAAAIAHADAPRTRQSLAADLRLLGVQAGEVLLVHSSLSALGWVSGGAVAVIQALQDVLTPAGTLVMPAHTTHLTDPATWQRPPVPEAWWEEIRQSMPAFDPQHTPTRGMGAISELFRTSPHVRRSEHPHSSFAAWGQHAATITARHALSFSLGEGSPLARIYDLGGRVLLLGTDKNTSLHLAEIRSGVCPTVQVGAPVLLGGERRWAVFDEADYNDETFAPIKAAFEATGAVKVGSVGSARAKLMLQRDLVDFAVQCWKSQ</sequence>
<dbReference type="EC" id="2.3.1.-" evidence="4"/>
<evidence type="ECO:0000256" key="3">
    <source>
        <dbReference type="ARBA" id="ARBA00023315"/>
    </source>
</evidence>
<evidence type="ECO:0000256" key="1">
    <source>
        <dbReference type="ARBA" id="ARBA00006383"/>
    </source>
</evidence>